<gene>
    <name evidence="1" type="ORF">ACM44_09675</name>
</gene>
<dbReference type="EMBL" id="LFNG01000012">
    <property type="protein sequence ID" value="KMQ70888.1"/>
    <property type="molecule type" value="Genomic_DNA"/>
</dbReference>
<reference evidence="1 2" key="1">
    <citation type="journal article" date="2004" name="Int. J. Syst. Evol. Microbiol.">
        <title>Kaistella koreensis gen. nov., sp. nov., a novel member of the Chryseobacterium-Bergeyella-Riemerella branch.</title>
        <authorList>
            <person name="Kim M.K."/>
            <person name="Im W.T."/>
            <person name="Shin Y.K."/>
            <person name="Lim J.H."/>
            <person name="Kim S.H."/>
            <person name="Lee B.C."/>
            <person name="Park M.Y."/>
            <person name="Lee K.Y."/>
            <person name="Lee S.T."/>
        </authorList>
    </citation>
    <scope>NUCLEOTIDE SEQUENCE [LARGE SCALE GENOMIC DNA]</scope>
    <source>
        <strain evidence="1 2">CCUG 49689</strain>
    </source>
</reference>
<keyword evidence="2" id="KW-1185">Reference proteome</keyword>
<dbReference type="PATRIC" id="fig|1304281.5.peg.2083"/>
<evidence type="ECO:0000313" key="1">
    <source>
        <dbReference type="EMBL" id="KMQ70888.1"/>
    </source>
</evidence>
<name>A0A0J7IX82_9FLAO</name>
<comment type="caution">
    <text evidence="1">The sequence shown here is derived from an EMBL/GenBank/DDBJ whole genome shotgun (WGS) entry which is preliminary data.</text>
</comment>
<dbReference type="AlphaFoldDB" id="A0A0J7IX82"/>
<proteinExistence type="predicted"/>
<sequence length="138" mass="16606">MDKMDAERKEVPRKFAEAYLEKCAKKDYTPFEGFNISKKFERVITADSLRKSCAWIEKKYGTVRVKELVSVHTYSRPADFMDIFNFKLETEKSKEPRFLHIGVYRDKNFIDVPFYFDGNENYLAARQKKYRQYKKKNK</sequence>
<accession>A0A0J7IX82</accession>
<dbReference type="STRING" id="1304281.ACM44_09675"/>
<organism evidence="1 2">
    <name type="scientific">Chryseobacterium koreense CCUG 49689</name>
    <dbReference type="NCBI Taxonomy" id="1304281"/>
    <lineage>
        <taxon>Bacteria</taxon>
        <taxon>Pseudomonadati</taxon>
        <taxon>Bacteroidota</taxon>
        <taxon>Flavobacteriia</taxon>
        <taxon>Flavobacteriales</taxon>
        <taxon>Weeksellaceae</taxon>
        <taxon>Chryseobacterium group</taxon>
        <taxon>Chryseobacterium</taxon>
    </lineage>
</organism>
<protein>
    <submittedName>
        <fullName evidence="1">Uncharacterized protein</fullName>
    </submittedName>
</protein>
<dbReference type="Proteomes" id="UP000035900">
    <property type="component" value="Unassembled WGS sequence"/>
</dbReference>
<evidence type="ECO:0000313" key="2">
    <source>
        <dbReference type="Proteomes" id="UP000035900"/>
    </source>
</evidence>